<proteinExistence type="predicted"/>
<dbReference type="EMBL" id="CP059154">
    <property type="protein sequence ID" value="QLK26587.1"/>
    <property type="molecule type" value="Genomic_DNA"/>
</dbReference>
<evidence type="ECO:0000313" key="2">
    <source>
        <dbReference type="EMBL" id="QLK26587.1"/>
    </source>
</evidence>
<dbReference type="InterPro" id="IPR058929">
    <property type="entry name" value="Ig_halo"/>
</dbReference>
<evidence type="ECO:0000313" key="3">
    <source>
        <dbReference type="Proteomes" id="UP000510869"/>
    </source>
</evidence>
<dbReference type="OrthoDB" id="346328at2157"/>
<dbReference type="RefSeq" id="WP_180841760.1">
    <property type="nucleotide sequence ID" value="NZ_CP059154.1"/>
</dbReference>
<dbReference type="Pfam" id="PF25942">
    <property type="entry name" value="Ig_halo"/>
    <property type="match status" value="1"/>
</dbReference>
<protein>
    <recommendedName>
        <fullName evidence="1">Ig-like domain-containing protein</fullName>
    </recommendedName>
</protein>
<feature type="domain" description="Ig-like" evidence="1">
    <location>
        <begin position="47"/>
        <end position="111"/>
    </location>
</feature>
<name>A0A7D6H3M0_9EURY</name>
<keyword evidence="3" id="KW-1185">Reference proteome</keyword>
<gene>
    <name evidence="2" type="ORF">HYG81_02935</name>
</gene>
<dbReference type="GeneID" id="56142126"/>
<dbReference type="PROSITE" id="PS51257">
    <property type="entry name" value="PROKAR_LIPOPROTEIN"/>
    <property type="match status" value="1"/>
</dbReference>
<dbReference type="Proteomes" id="UP000510869">
    <property type="component" value="Chromosome"/>
</dbReference>
<evidence type="ECO:0000259" key="1">
    <source>
        <dbReference type="Pfam" id="PF25942"/>
    </source>
</evidence>
<reference evidence="2 3" key="1">
    <citation type="submission" date="2020-07" db="EMBL/GenBank/DDBJ databases">
        <title>Natrinema (YPL30) sp. nov. and Haloterrigena xxxxxx (YPL8) sp. nov., isolated from a salt mine.</title>
        <authorList>
            <person name="Cui H."/>
        </authorList>
    </citation>
    <scope>NUCLEOTIDE SEQUENCE [LARGE SCALE GENOMIC DNA]</scope>
    <source>
        <strain evidence="2 3">YPL13</strain>
    </source>
</reference>
<dbReference type="AlphaFoldDB" id="A0A7D6H3M0"/>
<dbReference type="KEGG" id="nay:HYG81_02935"/>
<sequence>MAPSKTRRELLTAGGTASISVLAGCAGVLGSRELAHEVEVYNREKIARTLSVTVTDDGGDELYQREFTLEGERAEEDTEPFTGSPTTITMAVDNGSPSEQSWPETNCEDRGKKSAGGIGVYLTAESGVQIESTCATVYAE</sequence>
<accession>A0A7D6H3M0</accession>
<organism evidence="2 3">
    <name type="scientific">Natrinema zhouii</name>
    <dbReference type="NCBI Taxonomy" id="1710539"/>
    <lineage>
        <taxon>Archaea</taxon>
        <taxon>Methanobacteriati</taxon>
        <taxon>Methanobacteriota</taxon>
        <taxon>Stenosarchaea group</taxon>
        <taxon>Halobacteria</taxon>
        <taxon>Halobacteriales</taxon>
        <taxon>Natrialbaceae</taxon>
        <taxon>Natrinema</taxon>
    </lineage>
</organism>